<keyword evidence="2" id="KW-1185">Reference proteome</keyword>
<evidence type="ECO:0000313" key="1">
    <source>
        <dbReference type="EMBL" id="AAZ68053.1"/>
    </source>
</evidence>
<reference evidence="2" key="1">
    <citation type="journal article" date="2006" name="J. Bacteriol.">
        <title>The genome of the obligately intracellular bacterium Ehrlichia canis reveals themes of complex membrane structure and immune evasion strategies.</title>
        <authorList>
            <person name="Mavromatis K."/>
            <person name="Doyle C.K."/>
            <person name="Lykidis A."/>
            <person name="Ivanova N."/>
            <person name="Francino M.P."/>
            <person name="Chain P."/>
            <person name="Shin M."/>
            <person name="Malfatti S."/>
            <person name="Larimer F."/>
            <person name="Copeland A."/>
            <person name="Detter J.C."/>
            <person name="Land M."/>
            <person name="Richardson P.M."/>
            <person name="Yu X.J."/>
            <person name="Walker D.H."/>
            <person name="McBride J.W."/>
            <person name="Kyrpides N.C."/>
        </authorList>
    </citation>
    <scope>NUCLEOTIDE SEQUENCE [LARGE SCALE GENOMIC DNA]</scope>
    <source>
        <strain evidence="2">Jake</strain>
    </source>
</reference>
<accession>A0ACA6AUZ7</accession>
<dbReference type="EMBL" id="CP000107">
    <property type="protein sequence ID" value="AAZ68053.1"/>
    <property type="molecule type" value="Genomic_DNA"/>
</dbReference>
<dbReference type="Proteomes" id="UP000000435">
    <property type="component" value="Chromosome"/>
</dbReference>
<gene>
    <name evidence="1" type="ordered locus">Ecaj_0002</name>
</gene>
<proteinExistence type="predicted"/>
<protein>
    <submittedName>
        <fullName evidence="1">Uncharacterized protein</fullName>
    </submittedName>
</protein>
<sequence length="186" mass="22646">MLFYRYMLFLFLLKNIKNLVVRVFFLALFLYFSSFIFIAMKEGIKVAFAYKDPQSVAIYIYKYLKWCYYNYDSLTYSVFFKAGVSLIIPFWFYLKVSKINWNEFFRCLFEYVCSMFKKDNYNKENLEFYNYNDFNFIDTNHVEEIDKIKKNAIAEIEESINKMVSNILCVKSKKNNQNYDNVIDRD</sequence>
<organism evidence="1 2">
    <name type="scientific">Ehrlichia canis (strain Jake)</name>
    <dbReference type="NCBI Taxonomy" id="269484"/>
    <lineage>
        <taxon>Bacteria</taxon>
        <taxon>Pseudomonadati</taxon>
        <taxon>Pseudomonadota</taxon>
        <taxon>Alphaproteobacteria</taxon>
        <taxon>Rickettsiales</taxon>
        <taxon>Anaplasmataceae</taxon>
        <taxon>Ehrlichia</taxon>
    </lineage>
</organism>
<name>A0ACA6AUZ7_EHRCJ</name>
<evidence type="ECO:0000313" key="2">
    <source>
        <dbReference type="Proteomes" id="UP000000435"/>
    </source>
</evidence>